<evidence type="ECO:0000256" key="7">
    <source>
        <dbReference type="PROSITE-ProRule" id="PRU00339"/>
    </source>
</evidence>
<dbReference type="Gene3D" id="1.25.40.10">
    <property type="entry name" value="Tetratricopeptide repeat domain"/>
    <property type="match status" value="1"/>
</dbReference>
<evidence type="ECO:0000313" key="10">
    <source>
        <dbReference type="Proteomes" id="UP000053611"/>
    </source>
</evidence>
<keyword evidence="1" id="KW-0132">Cell division</keyword>
<evidence type="ECO:0000256" key="8">
    <source>
        <dbReference type="SAM" id="MobiDB-lite"/>
    </source>
</evidence>
<dbReference type="PANTHER" id="PTHR12558:SF9">
    <property type="entry name" value="CELL DIVISION CYCLE PROTEIN 16 HOMOLOG"/>
    <property type="match status" value="1"/>
</dbReference>
<sequence length="784" mass="86957">MSTHTPPLQATHVTPPHIQIRRRHAPGSAGPSTLSQSFSLGPADVDISDTSIGTPTRRRVTALSTSEQGNMGMHGQLSPRVRSNLARSPGATLAPGSEPRTRSRSRLSEVFRPVQDEDMDDSDAWTMLDSMRIWRSDAMTHHLYETAAFWANKILDWTGDANDAFWLAQAYYHMRHFVRAERLLTEPLPPPRAPLLDKGKHKASGERDGHADEDERKPPIREHLACRLLAAQCLMEQEEYEDALEMLGVQSSFGETDAAATRPSTDQGIKVFSSMCYLRGLLHLRLSSPIEAKESFMEALALDVKNYDAFRELIYGQMMRPGEEWEFISTLAYGSQLSDEEAAFVRLMYISKLRKESHVKEISAAGRELAVKYGLGENSDVLVSIAEELFANYKWEDCYVVTSKILNKVPGHSEALTLQLACMHHIPRLHSAIYALAHSLVRTEPHEATTWWAVGMWYYSGQRWADARRYFSKANLIDQRFGPAWITFAHSYRQEGEHDQAVTAYSTAARNFPGSHLPYLFIGMSYLQLSHSELAEEYLATAASYNSTDPLLLNELGVAAYNREDYLSAIEYFQAALQGASRMQGSSEPWAATHSNMGHALRNLGRYEEARSHYASAIRLNPIDATAYASQGMISQFLGDVRGAIKLYHQALAILPQEPVATILLEMALTEQVRTLDPTTLPGLPAAIVDKNLDPFSVPKGNPAFGPLPIELDPLTLEEAGDASRISAQGGSSRTVTQGGSGRTVVPAGRADMSAMSMSMSQASYRHHHASVVDESSVMDIEED</sequence>
<dbReference type="SMART" id="SM00028">
    <property type="entry name" value="TPR"/>
    <property type="match status" value="8"/>
</dbReference>
<gene>
    <name evidence="9" type="ORF">CC85DRAFT_331400</name>
</gene>
<dbReference type="GO" id="GO:0005680">
    <property type="term" value="C:anaphase-promoting complex"/>
    <property type="evidence" value="ECO:0007669"/>
    <property type="project" value="TreeGrafter"/>
</dbReference>
<reference evidence="9 10" key="1">
    <citation type="submission" date="2015-03" db="EMBL/GenBank/DDBJ databases">
        <title>Genomics and transcriptomics of the oil-accumulating basidiomycete yeast T. oleaginosus allow insights into substrate utilization and the diverse evolutionary trajectories of mating systems in fungi.</title>
        <authorList>
            <consortium name="DOE Joint Genome Institute"/>
            <person name="Kourist R."/>
            <person name="Kracht O."/>
            <person name="Bracharz F."/>
            <person name="Lipzen A."/>
            <person name="Nolan M."/>
            <person name="Ohm R."/>
            <person name="Grigoriev I."/>
            <person name="Sun S."/>
            <person name="Heitman J."/>
            <person name="Bruck T."/>
            <person name="Nowrousian M."/>
        </authorList>
    </citation>
    <scope>NUCLEOTIDE SEQUENCE [LARGE SCALE GENOMIC DNA]</scope>
    <source>
        <strain evidence="9 10">IBC0246</strain>
    </source>
</reference>
<dbReference type="STRING" id="879819.A0A0J1ATN7"/>
<dbReference type="GO" id="GO:0045842">
    <property type="term" value="P:positive regulation of mitotic metaphase/anaphase transition"/>
    <property type="evidence" value="ECO:0007669"/>
    <property type="project" value="TreeGrafter"/>
</dbReference>
<evidence type="ECO:0000256" key="4">
    <source>
        <dbReference type="ARBA" id="ARBA00022786"/>
    </source>
</evidence>
<keyword evidence="3" id="KW-0498">Mitosis</keyword>
<dbReference type="AlphaFoldDB" id="A0A0J1ATN7"/>
<dbReference type="PANTHER" id="PTHR12558">
    <property type="entry name" value="CELL DIVISION CYCLE 16,23,27"/>
    <property type="match status" value="1"/>
</dbReference>
<name>A0A0J1ATN7_9TREE</name>
<evidence type="ECO:0000256" key="3">
    <source>
        <dbReference type="ARBA" id="ARBA00022776"/>
    </source>
</evidence>
<dbReference type="OrthoDB" id="10006270at2759"/>
<accession>A0A0J1ATN7</accession>
<feature type="region of interest" description="Disordered" evidence="8">
    <location>
        <begin position="188"/>
        <end position="217"/>
    </location>
</feature>
<dbReference type="InterPro" id="IPR011990">
    <property type="entry name" value="TPR-like_helical_dom_sf"/>
</dbReference>
<keyword evidence="5 7" id="KW-0802">TPR repeat</keyword>
<feature type="compositionally biased region" description="Polar residues" evidence="8">
    <location>
        <begin position="30"/>
        <end position="39"/>
    </location>
</feature>
<proteinExistence type="predicted"/>
<feature type="compositionally biased region" description="Polar residues" evidence="8">
    <location>
        <begin position="726"/>
        <end position="738"/>
    </location>
</feature>
<protein>
    <submittedName>
        <fullName evidence="9">TPR-like protein</fullName>
    </submittedName>
</protein>
<evidence type="ECO:0000256" key="6">
    <source>
        <dbReference type="ARBA" id="ARBA00023306"/>
    </source>
</evidence>
<feature type="compositionally biased region" description="Basic and acidic residues" evidence="8">
    <location>
        <begin position="195"/>
        <end position="217"/>
    </location>
</feature>
<dbReference type="GO" id="GO:0051301">
    <property type="term" value="P:cell division"/>
    <property type="evidence" value="ECO:0007669"/>
    <property type="project" value="UniProtKB-KW"/>
</dbReference>
<feature type="compositionally biased region" description="Polar residues" evidence="8">
    <location>
        <begin position="1"/>
        <end position="12"/>
    </location>
</feature>
<keyword evidence="2" id="KW-0677">Repeat</keyword>
<dbReference type="PROSITE" id="PS50005">
    <property type="entry name" value="TPR"/>
    <property type="match status" value="2"/>
</dbReference>
<dbReference type="InterPro" id="IPR019734">
    <property type="entry name" value="TPR_rpt"/>
</dbReference>
<keyword evidence="6" id="KW-0131">Cell cycle</keyword>
<dbReference type="RefSeq" id="XP_018275185.1">
    <property type="nucleotide sequence ID" value="XM_018427048.1"/>
</dbReference>
<dbReference type="Pfam" id="PF12895">
    <property type="entry name" value="ANAPC3"/>
    <property type="match status" value="1"/>
</dbReference>
<dbReference type="PROSITE" id="PS50293">
    <property type="entry name" value="TPR_REGION"/>
    <property type="match status" value="1"/>
</dbReference>
<evidence type="ECO:0000313" key="9">
    <source>
        <dbReference type="EMBL" id="KLT38694.1"/>
    </source>
</evidence>
<keyword evidence="4" id="KW-0833">Ubl conjugation pathway</keyword>
<dbReference type="Proteomes" id="UP000053611">
    <property type="component" value="Unassembled WGS sequence"/>
</dbReference>
<dbReference type="GO" id="GO:0005737">
    <property type="term" value="C:cytoplasm"/>
    <property type="evidence" value="ECO:0007669"/>
    <property type="project" value="TreeGrafter"/>
</dbReference>
<dbReference type="Pfam" id="PF13424">
    <property type="entry name" value="TPR_12"/>
    <property type="match status" value="1"/>
</dbReference>
<dbReference type="GeneID" id="28987651"/>
<dbReference type="GO" id="GO:0016567">
    <property type="term" value="P:protein ubiquitination"/>
    <property type="evidence" value="ECO:0007669"/>
    <property type="project" value="TreeGrafter"/>
</dbReference>
<evidence type="ECO:0000256" key="5">
    <source>
        <dbReference type="ARBA" id="ARBA00022803"/>
    </source>
</evidence>
<dbReference type="SUPFAM" id="SSF48452">
    <property type="entry name" value="TPR-like"/>
    <property type="match status" value="2"/>
</dbReference>
<feature type="region of interest" description="Disordered" evidence="8">
    <location>
        <begin position="723"/>
        <end position="747"/>
    </location>
</feature>
<evidence type="ECO:0000256" key="2">
    <source>
        <dbReference type="ARBA" id="ARBA00022737"/>
    </source>
</evidence>
<feature type="repeat" description="TPR" evidence="7">
    <location>
        <begin position="625"/>
        <end position="658"/>
    </location>
</feature>
<feature type="repeat" description="TPR" evidence="7">
    <location>
        <begin position="591"/>
        <end position="624"/>
    </location>
</feature>
<dbReference type="EMBL" id="KQ087289">
    <property type="protein sequence ID" value="KLT38694.1"/>
    <property type="molecule type" value="Genomic_DNA"/>
</dbReference>
<organism evidence="9 10">
    <name type="scientific">Cutaneotrichosporon oleaginosum</name>
    <dbReference type="NCBI Taxonomy" id="879819"/>
    <lineage>
        <taxon>Eukaryota</taxon>
        <taxon>Fungi</taxon>
        <taxon>Dikarya</taxon>
        <taxon>Basidiomycota</taxon>
        <taxon>Agaricomycotina</taxon>
        <taxon>Tremellomycetes</taxon>
        <taxon>Trichosporonales</taxon>
        <taxon>Trichosporonaceae</taxon>
        <taxon>Cutaneotrichosporon</taxon>
    </lineage>
</organism>
<evidence type="ECO:0000256" key="1">
    <source>
        <dbReference type="ARBA" id="ARBA00022618"/>
    </source>
</evidence>
<dbReference type="Pfam" id="PF13181">
    <property type="entry name" value="TPR_8"/>
    <property type="match status" value="1"/>
</dbReference>
<feature type="region of interest" description="Disordered" evidence="8">
    <location>
        <begin position="1"/>
        <end position="107"/>
    </location>
</feature>
<dbReference type="GO" id="GO:0031145">
    <property type="term" value="P:anaphase-promoting complex-dependent catabolic process"/>
    <property type="evidence" value="ECO:0007669"/>
    <property type="project" value="TreeGrafter"/>
</dbReference>
<keyword evidence="10" id="KW-1185">Reference proteome</keyword>